<feature type="domain" description="Homing endonuclease LAGLIDADG" evidence="1">
    <location>
        <begin position="56"/>
        <end position="122"/>
    </location>
</feature>
<geneLocation type="chloroplast" evidence="2"/>
<reference evidence="2" key="1">
    <citation type="journal article" date="2014" name="BMC Evol. Biol.">
        <title>Chloroplast phylogenomic analysis resolves deep-level relationships within the green algal class Trebouxiophyceae.</title>
        <authorList>
            <person name="Lemieux C."/>
            <person name="Otis C."/>
            <person name="Turmel M."/>
        </authorList>
    </citation>
    <scope>NUCLEOTIDE SEQUENCE</scope>
</reference>
<proteinExistence type="predicted"/>
<sequence length="281" mass="33867">MKNSILRDYKQSTEYYQINCFNFDDFILPDHKKEISHSFLEWFVGFVEVKFEFQTRGFEILDNDIQLLHKIRTTLGFGKITVYNQQCWKYSVRKQKWVDQLIHLFNGNFVLKNTLNKFNRWVNKQKKTEKKKKQQCVKFSLKNAWFSGFIQAKAKFNASFSINSKNISSSVYFSISGNQTLCHEIEKLFMITGIFYHYKKKPKQYKIIFINLPAQKQLIDYLFNFPVLGQQYKTFYCWWRIYLYRQERALAKECQRSYVSSLKQQKKLKRLCSQINYGNIG</sequence>
<evidence type="ECO:0000313" key="2">
    <source>
        <dbReference type="EMBL" id="AIT93718.1"/>
    </source>
</evidence>
<dbReference type="EMBL" id="KM462864">
    <property type="protein sequence ID" value="AIT93718.1"/>
    <property type="molecule type" value="Genomic_DNA"/>
</dbReference>
<accession>A0A097KKL4</accession>
<dbReference type="GeneID" id="22158761"/>
<dbReference type="InterPro" id="IPR004860">
    <property type="entry name" value="LAGLIDADG_dom"/>
</dbReference>
<organism evidence="2">
    <name type="scientific">Stichococcus bacillaris</name>
    <dbReference type="NCBI Taxonomy" id="37433"/>
    <lineage>
        <taxon>Eukaryota</taxon>
        <taxon>Viridiplantae</taxon>
        <taxon>Chlorophyta</taxon>
        <taxon>core chlorophytes</taxon>
        <taxon>Trebouxiophyceae</taxon>
        <taxon>Prasiolales</taxon>
        <taxon>Stichococcaceae</taxon>
        <taxon>Stichococcus</taxon>
    </lineage>
</organism>
<dbReference type="PANTHER" id="PTHR36181">
    <property type="entry name" value="INTRON-ENCODED ENDONUCLEASE AI3-RELATED"/>
    <property type="match status" value="1"/>
</dbReference>
<keyword evidence="2" id="KW-0255">Endonuclease</keyword>
<dbReference type="SUPFAM" id="SSF55608">
    <property type="entry name" value="Homing endonucleases"/>
    <property type="match status" value="2"/>
</dbReference>
<dbReference type="InterPro" id="IPR027434">
    <property type="entry name" value="Homing_endonucl"/>
</dbReference>
<dbReference type="Pfam" id="PF00961">
    <property type="entry name" value="LAGLIDADG_1"/>
    <property type="match status" value="1"/>
</dbReference>
<gene>
    <name evidence="2" type="primary">orf281</name>
</gene>
<dbReference type="Gene3D" id="3.10.28.10">
    <property type="entry name" value="Homing endonucleases"/>
    <property type="match status" value="2"/>
</dbReference>
<dbReference type="GO" id="GO:0005739">
    <property type="term" value="C:mitochondrion"/>
    <property type="evidence" value="ECO:0007669"/>
    <property type="project" value="UniProtKB-ARBA"/>
</dbReference>
<dbReference type="InterPro" id="IPR051289">
    <property type="entry name" value="LAGLIDADG_Endonuclease"/>
</dbReference>
<dbReference type="RefSeq" id="YP_009105073.1">
    <property type="nucleotide sequence ID" value="NC_025527.1"/>
</dbReference>
<name>A0A097KKL4_9CHLO</name>
<keyword evidence="2" id="KW-0934">Plastid</keyword>
<dbReference type="PANTHER" id="PTHR36181:SF2">
    <property type="entry name" value="INTRON-ENCODED ENDONUCLEASE AI3-RELATED"/>
    <property type="match status" value="1"/>
</dbReference>
<keyword evidence="2" id="KW-0150">Chloroplast</keyword>
<keyword evidence="2" id="KW-0378">Hydrolase</keyword>
<evidence type="ECO:0000259" key="1">
    <source>
        <dbReference type="Pfam" id="PF00961"/>
    </source>
</evidence>
<keyword evidence="2" id="KW-0540">Nuclease</keyword>
<dbReference type="GO" id="GO:0004519">
    <property type="term" value="F:endonuclease activity"/>
    <property type="evidence" value="ECO:0007669"/>
    <property type="project" value="UniProtKB-KW"/>
</dbReference>
<dbReference type="AlphaFoldDB" id="A0A097KKL4"/>
<protein>
    <submittedName>
        <fullName evidence="2">Putative site-specific DNA endonuclease</fullName>
    </submittedName>
</protein>